<evidence type="ECO:0000313" key="4">
    <source>
        <dbReference type="Proteomes" id="UP000077202"/>
    </source>
</evidence>
<feature type="region of interest" description="Disordered" evidence="2">
    <location>
        <begin position="21"/>
        <end position="51"/>
    </location>
</feature>
<dbReference type="AlphaFoldDB" id="A0A176WE23"/>
<comment type="caution">
    <text evidence="3">The sequence shown here is derived from an EMBL/GenBank/DDBJ whole genome shotgun (WGS) entry which is preliminary data.</text>
</comment>
<dbReference type="Proteomes" id="UP000077202">
    <property type="component" value="Unassembled WGS sequence"/>
</dbReference>
<gene>
    <name evidence="3" type="ORF">AXG93_3617s1030</name>
</gene>
<organism evidence="3 4">
    <name type="scientific">Marchantia polymorpha subsp. ruderalis</name>
    <dbReference type="NCBI Taxonomy" id="1480154"/>
    <lineage>
        <taxon>Eukaryota</taxon>
        <taxon>Viridiplantae</taxon>
        <taxon>Streptophyta</taxon>
        <taxon>Embryophyta</taxon>
        <taxon>Marchantiophyta</taxon>
        <taxon>Marchantiopsida</taxon>
        <taxon>Marchantiidae</taxon>
        <taxon>Marchantiales</taxon>
        <taxon>Marchantiaceae</taxon>
        <taxon>Marchantia</taxon>
    </lineage>
</organism>
<keyword evidence="1" id="KW-0175">Coiled coil</keyword>
<evidence type="ECO:0000256" key="2">
    <source>
        <dbReference type="SAM" id="MobiDB-lite"/>
    </source>
</evidence>
<dbReference type="EMBL" id="LVLJ01001153">
    <property type="protein sequence ID" value="OAE31164.1"/>
    <property type="molecule type" value="Genomic_DNA"/>
</dbReference>
<sequence length="162" mass="18263">MKELIDRMVVDMESIVAEQHAMPSGQLSSSTVDLDFDEGPLAEEPKSSGFNAADMLNEEEASVEVNERVMSLTSKCATVKVTLQEREKQLRKKELEYAELQKSLAAEKDLHKTAELEFVGIRVDIINAHEVMVGLQDKVQVFRKNFERELKHAEELTVTLAT</sequence>
<name>A0A176WE23_MARPO</name>
<protein>
    <submittedName>
        <fullName evidence="3">Uncharacterized protein</fullName>
    </submittedName>
</protein>
<evidence type="ECO:0000313" key="3">
    <source>
        <dbReference type="EMBL" id="OAE31164.1"/>
    </source>
</evidence>
<keyword evidence="4" id="KW-1185">Reference proteome</keyword>
<reference evidence="3" key="1">
    <citation type="submission" date="2016-03" db="EMBL/GenBank/DDBJ databases">
        <title>Mechanisms controlling the formation of the plant cell surface in tip-growing cells are functionally conserved among land plants.</title>
        <authorList>
            <person name="Honkanen S."/>
            <person name="Jones V.A."/>
            <person name="Morieri G."/>
            <person name="Champion C."/>
            <person name="Hetherington A.J."/>
            <person name="Kelly S."/>
            <person name="Saint-Marcoux D."/>
            <person name="Proust H."/>
            <person name="Prescott H."/>
            <person name="Dolan L."/>
        </authorList>
    </citation>
    <scope>NUCLEOTIDE SEQUENCE [LARGE SCALE GENOMIC DNA]</scope>
    <source>
        <tissue evidence="3">Whole gametophyte</tissue>
    </source>
</reference>
<proteinExistence type="predicted"/>
<feature type="coiled-coil region" evidence="1">
    <location>
        <begin position="83"/>
        <end position="117"/>
    </location>
</feature>
<accession>A0A176WE23</accession>
<evidence type="ECO:0000256" key="1">
    <source>
        <dbReference type="SAM" id="Coils"/>
    </source>
</evidence>